<dbReference type="RefSeq" id="WP_110104586.1">
    <property type="nucleotide sequence ID" value="NZ_JACBZZ010000001.1"/>
</dbReference>
<dbReference type="Gene3D" id="2.60.40.230">
    <property type="entry name" value="Neocarzinostatin-like"/>
    <property type="match status" value="1"/>
</dbReference>
<proteinExistence type="predicted"/>
<dbReference type="Proteomes" id="UP000246303">
    <property type="component" value="Unassembled WGS sequence"/>
</dbReference>
<sequence>MKKTLISLALAGVLTLSVGSVAAQAAPSDSYPAGPPSSNVSTGTVVPGEAVIFAGSGFKPGEIIDITVVQSSPVAGGALGSMGGGVSASVPMIIKPAAPAPTTATADANGGFSTAITLDQTGTYTLTATGRESGVTVSQVVKVVADNGAGAGGNGSGNDAAGNNDGGLASTGIDSSVLIWSLVGVGALGAGVGTVVVSRRRNRESANA</sequence>
<evidence type="ECO:0000313" key="2">
    <source>
        <dbReference type="Proteomes" id="UP000246303"/>
    </source>
</evidence>
<dbReference type="EMBL" id="QHLZ01000001">
    <property type="protein sequence ID" value="PXA69299.1"/>
    <property type="molecule type" value="Genomic_DNA"/>
</dbReference>
<comment type="caution">
    <text evidence="1">The sequence shown here is derived from an EMBL/GenBank/DDBJ whole genome shotgun (WGS) entry which is preliminary data.</text>
</comment>
<dbReference type="AlphaFoldDB" id="A0A2V3DVI2"/>
<name>A0A2V3DVI2_9MICC</name>
<accession>A0A2V3DVI2</accession>
<protein>
    <submittedName>
        <fullName evidence="1">Peptidase</fullName>
    </submittedName>
</protein>
<gene>
    <name evidence="1" type="ORF">CVS29_01655</name>
</gene>
<keyword evidence="2" id="KW-1185">Reference proteome</keyword>
<organism evidence="1 2">
    <name type="scientific">Arthrobacter psychrochitiniphilus</name>
    <dbReference type="NCBI Taxonomy" id="291045"/>
    <lineage>
        <taxon>Bacteria</taxon>
        <taxon>Bacillati</taxon>
        <taxon>Actinomycetota</taxon>
        <taxon>Actinomycetes</taxon>
        <taxon>Micrococcales</taxon>
        <taxon>Micrococcaceae</taxon>
        <taxon>Arthrobacter</taxon>
    </lineage>
</organism>
<dbReference type="OrthoDB" id="4954896at2"/>
<reference evidence="1 2" key="1">
    <citation type="submission" date="2018-05" db="EMBL/GenBank/DDBJ databases">
        <title>Genetic diversity of glacier-inhabiting Cryobacterium bacteria in China and description of Cryobacterium mengkeensis sp. nov. and Arthrobacter glacialis sp. nov.</title>
        <authorList>
            <person name="Liu Q."/>
            <person name="Xin Y.-H."/>
        </authorList>
    </citation>
    <scope>NUCLEOTIDE SEQUENCE [LARGE SCALE GENOMIC DNA]</scope>
    <source>
        <strain evidence="1 2">GP3</strain>
    </source>
</reference>
<evidence type="ECO:0000313" key="1">
    <source>
        <dbReference type="EMBL" id="PXA69299.1"/>
    </source>
</evidence>
<dbReference type="NCBIfam" id="TIGR01167">
    <property type="entry name" value="LPXTG_anchor"/>
    <property type="match status" value="1"/>
</dbReference>